<keyword evidence="1" id="KW-0732">Signal</keyword>
<dbReference type="EMBL" id="CP007806">
    <property type="protein sequence ID" value="AIG27270.1"/>
    <property type="molecule type" value="Genomic_DNA"/>
</dbReference>
<evidence type="ECO:0000313" key="2">
    <source>
        <dbReference type="EMBL" id="AIG27270.1"/>
    </source>
</evidence>
<dbReference type="Proteomes" id="UP000005850">
    <property type="component" value="Chromosome"/>
</dbReference>
<evidence type="ECO:0000313" key="3">
    <source>
        <dbReference type="Proteomes" id="UP000005850"/>
    </source>
</evidence>
<protein>
    <submittedName>
        <fullName evidence="2">Uncharacterized protein</fullName>
    </submittedName>
</protein>
<dbReference type="AlphaFoldDB" id="A0A075RCX3"/>
<dbReference type="HOGENOM" id="CLU_2104336_0_0_9"/>
<proteinExistence type="predicted"/>
<name>A0A075RCX3_BRELA</name>
<dbReference type="RefSeq" id="WP_003335847.1">
    <property type="nucleotide sequence ID" value="NZ_CP007806.1"/>
</dbReference>
<dbReference type="KEGG" id="blr:BRLA_c029580"/>
<accession>A0A075RCX3</accession>
<feature type="signal peptide" evidence="1">
    <location>
        <begin position="1"/>
        <end position="25"/>
    </location>
</feature>
<keyword evidence="3" id="KW-1185">Reference proteome</keyword>
<reference evidence="2 3" key="1">
    <citation type="journal article" date="2011" name="J. Bacteriol.">
        <title>Genome sequence of Brevibacillus laterosporus LMG 15441, a pathogen of invertebrates.</title>
        <authorList>
            <person name="Djukic M."/>
            <person name="Poehlein A."/>
            <person name="Thurmer A."/>
            <person name="Daniel R."/>
        </authorList>
    </citation>
    <scope>NUCLEOTIDE SEQUENCE [LARGE SCALE GENOMIC DNA]</scope>
    <source>
        <strain evidence="2 3">LMG 15441</strain>
    </source>
</reference>
<evidence type="ECO:0000256" key="1">
    <source>
        <dbReference type="SAM" id="SignalP"/>
    </source>
</evidence>
<feature type="chain" id="PRO_5001709309" evidence="1">
    <location>
        <begin position="26"/>
        <end position="115"/>
    </location>
</feature>
<gene>
    <name evidence="2" type="ORF">BRLA_c029580</name>
</gene>
<organism evidence="2 3">
    <name type="scientific">Brevibacillus laterosporus LMG 15441</name>
    <dbReference type="NCBI Taxonomy" id="1042163"/>
    <lineage>
        <taxon>Bacteria</taxon>
        <taxon>Bacillati</taxon>
        <taxon>Bacillota</taxon>
        <taxon>Bacilli</taxon>
        <taxon>Bacillales</taxon>
        <taxon>Paenibacillaceae</taxon>
        <taxon>Brevibacillus</taxon>
    </lineage>
</organism>
<sequence>MFKKFVVGALALGLMSGFGGSFASAATLDSAQEQQIVKAQIRTGDLFVVPGGQPVPLYSMRNISYVVISGNSHLEVYKNPYNQTWYMRADSQFTGGYIKLLLDGEDEIVYKVYRR</sequence>